<dbReference type="GeneID" id="18915059"/>
<organism evidence="1 2">
    <name type="scientific">Phanerochaete carnosa (strain HHB-10118-sp)</name>
    <name type="common">White-rot fungus</name>
    <name type="synonym">Peniophora carnosa</name>
    <dbReference type="NCBI Taxonomy" id="650164"/>
    <lineage>
        <taxon>Eukaryota</taxon>
        <taxon>Fungi</taxon>
        <taxon>Dikarya</taxon>
        <taxon>Basidiomycota</taxon>
        <taxon>Agaricomycotina</taxon>
        <taxon>Agaricomycetes</taxon>
        <taxon>Polyporales</taxon>
        <taxon>Phanerochaetaceae</taxon>
        <taxon>Phanerochaete</taxon>
    </lineage>
</organism>
<accession>K5VAZ2</accession>
<dbReference type="STRING" id="650164.K5VAZ2"/>
<gene>
    <name evidence="1" type="ORF">PHACADRAFT_250912</name>
</gene>
<keyword evidence="2" id="KW-1185">Reference proteome</keyword>
<dbReference type="HOGENOM" id="CLU_1835844_0_0_1"/>
<sequence length="140" mass="15995">MDMNDWVPSGPPECPDKNRAQSQRLYRMHRFLTGREAGGSGSIKPVYGLTSAILIRVAAIGYAQSPAFEPYAPGQWSKQKRIEHAMRWHPVFRKARWSERIVYPGEEEGFEEWIRTNEGTLLPRSKPTGLLKSIVARSRL</sequence>
<reference evidence="1 2" key="1">
    <citation type="journal article" date="2012" name="BMC Genomics">
        <title>Comparative genomics of the white-rot fungi, Phanerochaete carnosa and P. chrysosporium, to elucidate the genetic basis of the distinct wood types they colonize.</title>
        <authorList>
            <person name="Suzuki H."/>
            <person name="MacDonald J."/>
            <person name="Syed K."/>
            <person name="Salamov A."/>
            <person name="Hori C."/>
            <person name="Aerts A."/>
            <person name="Henrissat B."/>
            <person name="Wiebenga A."/>
            <person name="vanKuyk P.A."/>
            <person name="Barry K."/>
            <person name="Lindquist E."/>
            <person name="LaButti K."/>
            <person name="Lapidus A."/>
            <person name="Lucas S."/>
            <person name="Coutinho P."/>
            <person name="Gong Y."/>
            <person name="Samejima M."/>
            <person name="Mahadevan R."/>
            <person name="Abou-Zaid M."/>
            <person name="de Vries R.P."/>
            <person name="Igarashi K."/>
            <person name="Yadav J.S."/>
            <person name="Grigoriev I.V."/>
            <person name="Master E.R."/>
        </authorList>
    </citation>
    <scope>NUCLEOTIDE SEQUENCE [LARGE SCALE GENOMIC DNA]</scope>
    <source>
        <strain evidence="1 2">HHB-10118-sp</strain>
    </source>
</reference>
<dbReference type="OrthoDB" id="10260614at2759"/>
<dbReference type="Proteomes" id="UP000008370">
    <property type="component" value="Unassembled WGS sequence"/>
</dbReference>
<dbReference type="InParanoid" id="K5VAZ2"/>
<protein>
    <submittedName>
        <fullName evidence="1">Uncharacterized protein</fullName>
    </submittedName>
</protein>
<dbReference type="KEGG" id="pco:PHACADRAFT_250912"/>
<evidence type="ECO:0000313" key="1">
    <source>
        <dbReference type="EMBL" id="EKM60046.1"/>
    </source>
</evidence>
<dbReference type="RefSeq" id="XP_007392594.1">
    <property type="nucleotide sequence ID" value="XM_007392532.1"/>
</dbReference>
<evidence type="ECO:0000313" key="2">
    <source>
        <dbReference type="Proteomes" id="UP000008370"/>
    </source>
</evidence>
<dbReference type="AlphaFoldDB" id="K5VAZ2"/>
<name>K5VAZ2_PHACS</name>
<dbReference type="EMBL" id="JH930469">
    <property type="protein sequence ID" value="EKM60046.1"/>
    <property type="molecule type" value="Genomic_DNA"/>
</dbReference>
<proteinExistence type="predicted"/>